<proteinExistence type="predicted"/>
<feature type="compositionally biased region" description="Polar residues" evidence="1">
    <location>
        <begin position="82"/>
        <end position="92"/>
    </location>
</feature>
<dbReference type="Proteomes" id="UP000322887">
    <property type="component" value="Chromosome"/>
</dbReference>
<accession>A0ABX5YL29</accession>
<feature type="region of interest" description="Disordered" evidence="1">
    <location>
        <begin position="43"/>
        <end position="62"/>
    </location>
</feature>
<evidence type="ECO:0000313" key="2">
    <source>
        <dbReference type="EMBL" id="QEG16310.1"/>
    </source>
</evidence>
<keyword evidence="3" id="KW-1185">Reference proteome</keyword>
<protein>
    <submittedName>
        <fullName evidence="2">Uncharacterized protein</fullName>
    </submittedName>
</protein>
<dbReference type="RefSeq" id="WP_002648655.1">
    <property type="nucleotide sequence ID" value="NZ_CP036353.1"/>
</dbReference>
<sequence length="132" mass="15443">MQVSQIRIEALRDAFLRKEFGEPALREVDVTGNEFTIAIADQSRQIPGEMETRKSQFRPGQRTRIGACKRACFKTRFRRTFQHTQSEQQQHKSMPRSARLDRVEERLQNEIKPVIRRGSAREQQLLLNTAFA</sequence>
<reference evidence="2 3" key="1">
    <citation type="submission" date="2019-08" db="EMBL/GenBank/DDBJ databases">
        <title>Deep-cultivation of Planctomycetes and their phenomic and genomic characterization uncovers novel biology.</title>
        <authorList>
            <person name="Wiegand S."/>
            <person name="Jogler M."/>
            <person name="Boedeker C."/>
            <person name="Pinto D."/>
            <person name="Vollmers J."/>
            <person name="Rivas-Marin E."/>
            <person name="Kohn T."/>
            <person name="Peeters S.H."/>
            <person name="Heuer A."/>
            <person name="Rast P."/>
            <person name="Oberbeckmann S."/>
            <person name="Bunk B."/>
            <person name="Jeske O."/>
            <person name="Meyerdierks A."/>
            <person name="Storesund J.E."/>
            <person name="Kallscheuer N."/>
            <person name="Luecker S."/>
            <person name="Lage O.M."/>
            <person name="Pohl T."/>
            <person name="Merkel B.J."/>
            <person name="Hornburger P."/>
            <person name="Mueller R.-W."/>
            <person name="Bruemmer F."/>
            <person name="Labrenz M."/>
            <person name="Spormann A.M."/>
            <person name="Op den Camp H."/>
            <person name="Overmann J."/>
            <person name="Amann R."/>
            <person name="Jetten M.S.M."/>
            <person name="Mascher T."/>
            <person name="Medema M.H."/>
            <person name="Devos D.P."/>
            <person name="Kaster A.-K."/>
            <person name="Ovreas L."/>
            <person name="Rohde M."/>
            <person name="Galperin M.Y."/>
            <person name="Jogler C."/>
        </authorList>
    </citation>
    <scope>NUCLEOTIDE SEQUENCE [LARGE SCALE GENOMIC DNA]</scope>
    <source>
        <strain evidence="2 3">DSM 8797</strain>
    </source>
</reference>
<gene>
    <name evidence="2" type="ORF">GmarT_21730</name>
</gene>
<organism evidence="2 3">
    <name type="scientific">Gimesia maris</name>
    <dbReference type="NCBI Taxonomy" id="122"/>
    <lineage>
        <taxon>Bacteria</taxon>
        <taxon>Pseudomonadati</taxon>
        <taxon>Planctomycetota</taxon>
        <taxon>Planctomycetia</taxon>
        <taxon>Planctomycetales</taxon>
        <taxon>Planctomycetaceae</taxon>
        <taxon>Gimesia</taxon>
    </lineage>
</organism>
<feature type="region of interest" description="Disordered" evidence="1">
    <location>
        <begin position="81"/>
        <end position="100"/>
    </location>
</feature>
<evidence type="ECO:0000313" key="3">
    <source>
        <dbReference type="Proteomes" id="UP000322887"/>
    </source>
</evidence>
<dbReference type="GeneID" id="98646759"/>
<dbReference type="EMBL" id="CP042910">
    <property type="protein sequence ID" value="QEG16310.1"/>
    <property type="molecule type" value="Genomic_DNA"/>
</dbReference>
<evidence type="ECO:0000256" key="1">
    <source>
        <dbReference type="SAM" id="MobiDB-lite"/>
    </source>
</evidence>
<name>A0ABX5YL29_9PLAN</name>